<sequence>MSPEQTSPAPAGFNHDLVTLIITTSPTPSAPSTELIESVLRSFGVYCPPLLKCRVILAIDTYDHITEQARLKKGVVTPEFAKQFDLYKENAKNLLLREYAPLPAGESHELVVSSAEAEFGSNSFVYLKQNNSVPYTITQTQDKRVTFIEPQQRLGFGLAVRSALRLTETPYVWVHQHDWAMVADIPFGPLLELMREADASEAQSLEDVEFEEKPKQPKLAPIKYICLPSVRMLNYATSDHVLPFHALRNLTNKLKQNFIPLSSSPLPNITDGTTAGNETKTASIPLTPLFLWHDKPHLASTEHYLQRVFPNRMAMLRGAFIEDTVGHRARSQMKEGNWKKWACWLYYPDDGKKLCLRHLKGRTFRGTEVELAKKMEWLQLKSSVSEPEPEETELEETEPEIELEETEPGETELQN</sequence>
<evidence type="ECO:0000313" key="3">
    <source>
        <dbReference type="Proteomes" id="UP001285441"/>
    </source>
</evidence>
<gene>
    <name evidence="2" type="ORF">B0H63DRAFT_416761</name>
</gene>
<reference evidence="2" key="2">
    <citation type="submission" date="2023-06" db="EMBL/GenBank/DDBJ databases">
        <authorList>
            <consortium name="Lawrence Berkeley National Laboratory"/>
            <person name="Haridas S."/>
            <person name="Hensen N."/>
            <person name="Bonometti L."/>
            <person name="Westerberg I."/>
            <person name="Brannstrom I.O."/>
            <person name="Guillou S."/>
            <person name="Cros-Aarteil S."/>
            <person name="Calhoun S."/>
            <person name="Kuo A."/>
            <person name="Mondo S."/>
            <person name="Pangilinan J."/>
            <person name="Riley R."/>
            <person name="LaButti K."/>
            <person name="Andreopoulos B."/>
            <person name="Lipzen A."/>
            <person name="Chen C."/>
            <person name="Yanf M."/>
            <person name="Daum C."/>
            <person name="Ng V."/>
            <person name="Clum A."/>
            <person name="Steindorff A."/>
            <person name="Ohm R."/>
            <person name="Martin F."/>
            <person name="Silar P."/>
            <person name="Natvig D."/>
            <person name="Lalanne C."/>
            <person name="Gautier V."/>
            <person name="Ament-velasquez S.L."/>
            <person name="Kruys A."/>
            <person name="Hutchinson M.I."/>
            <person name="Powell A.J."/>
            <person name="Barry K."/>
            <person name="Miller A.N."/>
            <person name="Grigoriev I.V."/>
            <person name="Debuchy R."/>
            <person name="Gladieux P."/>
            <person name="Thoren M.H."/>
            <person name="Johannesson H."/>
        </authorList>
    </citation>
    <scope>NUCLEOTIDE SEQUENCE</scope>
    <source>
        <strain evidence="2">CBS 232.78</strain>
    </source>
</reference>
<dbReference type="EMBL" id="JAULSW010000005">
    <property type="protein sequence ID" value="KAK3381890.1"/>
    <property type="molecule type" value="Genomic_DNA"/>
</dbReference>
<reference evidence="2" key="1">
    <citation type="journal article" date="2023" name="Mol. Phylogenet. Evol.">
        <title>Genome-scale phylogeny and comparative genomics of the fungal order Sordariales.</title>
        <authorList>
            <person name="Hensen N."/>
            <person name="Bonometti L."/>
            <person name="Westerberg I."/>
            <person name="Brannstrom I.O."/>
            <person name="Guillou S."/>
            <person name="Cros-Aarteil S."/>
            <person name="Calhoun S."/>
            <person name="Haridas S."/>
            <person name="Kuo A."/>
            <person name="Mondo S."/>
            <person name="Pangilinan J."/>
            <person name="Riley R."/>
            <person name="LaButti K."/>
            <person name="Andreopoulos B."/>
            <person name="Lipzen A."/>
            <person name="Chen C."/>
            <person name="Yan M."/>
            <person name="Daum C."/>
            <person name="Ng V."/>
            <person name="Clum A."/>
            <person name="Steindorff A."/>
            <person name="Ohm R.A."/>
            <person name="Martin F."/>
            <person name="Silar P."/>
            <person name="Natvig D.O."/>
            <person name="Lalanne C."/>
            <person name="Gautier V."/>
            <person name="Ament-Velasquez S.L."/>
            <person name="Kruys A."/>
            <person name="Hutchinson M.I."/>
            <person name="Powell A.J."/>
            <person name="Barry K."/>
            <person name="Miller A.N."/>
            <person name="Grigoriev I.V."/>
            <person name="Debuchy R."/>
            <person name="Gladieux P."/>
            <person name="Hiltunen Thoren M."/>
            <person name="Johannesson H."/>
        </authorList>
    </citation>
    <scope>NUCLEOTIDE SEQUENCE</scope>
    <source>
        <strain evidence="2">CBS 232.78</strain>
    </source>
</reference>
<protein>
    <submittedName>
        <fullName evidence="2">Uncharacterized protein</fullName>
    </submittedName>
</protein>
<accession>A0AAE0NI50</accession>
<comment type="caution">
    <text evidence="2">The sequence shown here is derived from an EMBL/GenBank/DDBJ whole genome shotgun (WGS) entry which is preliminary data.</text>
</comment>
<evidence type="ECO:0000256" key="1">
    <source>
        <dbReference type="SAM" id="MobiDB-lite"/>
    </source>
</evidence>
<organism evidence="2 3">
    <name type="scientific">Podospora didyma</name>
    <dbReference type="NCBI Taxonomy" id="330526"/>
    <lineage>
        <taxon>Eukaryota</taxon>
        <taxon>Fungi</taxon>
        <taxon>Dikarya</taxon>
        <taxon>Ascomycota</taxon>
        <taxon>Pezizomycotina</taxon>
        <taxon>Sordariomycetes</taxon>
        <taxon>Sordariomycetidae</taxon>
        <taxon>Sordariales</taxon>
        <taxon>Podosporaceae</taxon>
        <taxon>Podospora</taxon>
    </lineage>
</organism>
<name>A0AAE0NI50_9PEZI</name>
<feature type="region of interest" description="Disordered" evidence="1">
    <location>
        <begin position="380"/>
        <end position="415"/>
    </location>
</feature>
<proteinExistence type="predicted"/>
<dbReference type="Proteomes" id="UP001285441">
    <property type="component" value="Unassembled WGS sequence"/>
</dbReference>
<evidence type="ECO:0000313" key="2">
    <source>
        <dbReference type="EMBL" id="KAK3381890.1"/>
    </source>
</evidence>
<dbReference type="AlphaFoldDB" id="A0AAE0NI50"/>
<keyword evidence="3" id="KW-1185">Reference proteome</keyword>
<feature type="compositionally biased region" description="Acidic residues" evidence="1">
    <location>
        <begin position="387"/>
        <end position="415"/>
    </location>
</feature>